<dbReference type="Proteomes" id="UP001145021">
    <property type="component" value="Unassembled WGS sequence"/>
</dbReference>
<sequence length="1471" mass="161276">MSGLVSFKSAWEAEVHSRKKSPVYGFVAETLSSSMIKGAALGDFRKQLGFSSPDLIMAVGSSISLFSLDAPGMAIASICNAPVFTNILSVERLQPPLDSNRSFAETNTASQISDLCVVLEESGQLALLHVEEVDGQYRLRTLEKTEAFADLDSENMSQMLHKTVVDPLSRAVAVVSWINHIELLLTNWDSHRSAMQTRGSSPSSSAFHSRICIDTNGAICDAAILSPLRSELQRILLVAAVVEKSSRHVSLHLYESWVPGANHSPPLSLVAKLPLPYSMSTPMHIVPLPDHRESFLLINECEIAFVSAPQILSGDVNIYYQPIPRLANGQPDLVKSYCVAGTKAISASSSHMNEGRRQSESLVLSMNSAQKVYIATQSGALFCAQVSSRPYISLARVSAKQGSVSNPDSGLLFSSETMLFLGRYSHKRYRNADSAEPSPDYIFVSGDCADHRIVRVTEEDNDTWRESEHWSSHVSSAKSRDPAIYYSDSLAWSSRQVLVNQSPMSDFMMLPDANYWTNGVLTNGAVNRAQFGHGVRIEETISLASSEENNDTSVALTRLWAFELRSIALNEKKPCVVLQGAESLIPIIRDVDGEWQLMSMLQQQLVNKKQLLFVGSVGSYTNNDICYVVCVARESVFLIKSSVIAFTIPEPNMPVTIASARHNEVFTHGALLSITDDSADRKCSSWAVVALRTEQMRSLVRILPILVAETDDFEMDQGSAADSSIVEIGFAHEISCMRIVSTGRAHLLLVGTYEPRLFVYHLGSCLESKGHSIDARLLLAIDINEHMNGQDSHYQNCNTESANSLYGVVASDAYMLLSAADKQFLLIGLRNGSMIQAQVSGLSMKDDFSCKQSAVRVLHSELTVVGPVPVVFTDTTTLPSEQEPRHCKISNSGQAKSCLEIPSVLILSELLFLASLSPVGTVSITLCSLCDGLPLPEIKQVVPASSAWYQGKYAHMALFDNARNAIFCLVADTSGAVSLLSIDATPQCHVHEIPVGIEPRRIISDKETGLMLVAGIVPAFPLTTGLFPTSSLKAIDAKYGHIHAEVQLDSYELVHSLEMWHIKGQKSYRYICVGTGQYSEPNPSSQGFQINPRAVGGRLVIYNLKATKRKSRIKNEKSGRKQRQLSDIAIGGGTTSGYELRYVWESKRLAPVRALAHLGGSYLVLASGTLCVVLKLDVVQKQLIECCEVELRFPASSLDVHGNNIVVGSSRETVHLFRFVPPTEDDPNSVESIQMVHSARFGVDTADACCLTSDLVVGVDTSGYLYTVGIPEESREFALDFVMGIHLGTECTRVKVGSPIRRLSRPRHVIPWHQPKDRQSITSHSDVSERLAAESVIVSTTAGALWTLIRISKDAFCVLHELEQTMLGMEADHPARPILLPTKKCIKRYQSSISDNQLLLENIVDGSLSRMFLENLTKDEQAQVLERSPNLARLAQRLFINPPPLASMPSLNALESVRLLIYSLNSVCTCC</sequence>
<organism evidence="4 5">
    <name type="scientific">Coemansia asiatica</name>
    <dbReference type="NCBI Taxonomy" id="1052880"/>
    <lineage>
        <taxon>Eukaryota</taxon>
        <taxon>Fungi</taxon>
        <taxon>Fungi incertae sedis</taxon>
        <taxon>Zoopagomycota</taxon>
        <taxon>Kickxellomycotina</taxon>
        <taxon>Kickxellomycetes</taxon>
        <taxon>Kickxellales</taxon>
        <taxon>Kickxellaceae</taxon>
        <taxon>Coemansia</taxon>
    </lineage>
</organism>
<dbReference type="GO" id="GO:0003676">
    <property type="term" value="F:nucleic acid binding"/>
    <property type="evidence" value="ECO:0007669"/>
    <property type="project" value="InterPro"/>
</dbReference>
<dbReference type="InterPro" id="IPR015943">
    <property type="entry name" value="WD40/YVTN_repeat-like_dom_sf"/>
</dbReference>
<keyword evidence="5" id="KW-1185">Reference proteome</keyword>
<evidence type="ECO:0000259" key="2">
    <source>
        <dbReference type="Pfam" id="PF03178"/>
    </source>
</evidence>
<evidence type="ECO:0000313" key="5">
    <source>
        <dbReference type="Proteomes" id="UP001145021"/>
    </source>
</evidence>
<proteinExistence type="predicted"/>
<feature type="domain" description="RSE1/DDB1/CPSF1 first beta-propeller" evidence="3">
    <location>
        <begin position="51"/>
        <end position="388"/>
    </location>
</feature>
<protein>
    <recommendedName>
        <fullName evidence="6">Cleavage/polyadenylation specificity factor A subunit N-terminal domain-containing protein</fullName>
    </recommendedName>
</protein>
<evidence type="ECO:0000313" key="4">
    <source>
        <dbReference type="EMBL" id="KAJ1643012.1"/>
    </source>
</evidence>
<dbReference type="GO" id="GO:0005634">
    <property type="term" value="C:nucleus"/>
    <property type="evidence" value="ECO:0007669"/>
    <property type="project" value="UniProtKB-SubCell"/>
</dbReference>
<accession>A0A9W8CHW3</accession>
<evidence type="ECO:0008006" key="6">
    <source>
        <dbReference type="Google" id="ProtNLM"/>
    </source>
</evidence>
<dbReference type="Gene3D" id="2.130.10.10">
    <property type="entry name" value="YVTN repeat-like/Quinoprotein amine dehydrogenase"/>
    <property type="match status" value="3"/>
</dbReference>
<reference evidence="4" key="1">
    <citation type="submission" date="2022-07" db="EMBL/GenBank/DDBJ databases">
        <title>Phylogenomic reconstructions and comparative analyses of Kickxellomycotina fungi.</title>
        <authorList>
            <person name="Reynolds N.K."/>
            <person name="Stajich J.E."/>
            <person name="Barry K."/>
            <person name="Grigoriev I.V."/>
            <person name="Crous P."/>
            <person name="Smith M.E."/>
        </authorList>
    </citation>
    <scope>NUCLEOTIDE SEQUENCE</scope>
    <source>
        <strain evidence="4">NBRC 105413</strain>
    </source>
</reference>
<dbReference type="EMBL" id="JANBOH010000306">
    <property type="protein sequence ID" value="KAJ1643012.1"/>
    <property type="molecule type" value="Genomic_DNA"/>
</dbReference>
<comment type="subcellular location">
    <subcellularLocation>
        <location evidence="1">Nucleus</location>
    </subcellularLocation>
</comment>
<dbReference type="Pfam" id="PF10433">
    <property type="entry name" value="Beta-prop_RSE1_1st"/>
    <property type="match status" value="1"/>
</dbReference>
<comment type="caution">
    <text evidence="4">The sequence shown here is derived from an EMBL/GenBank/DDBJ whole genome shotgun (WGS) entry which is preliminary data.</text>
</comment>
<gene>
    <name evidence="4" type="ORF">LPJ64_005167</name>
</gene>
<feature type="domain" description="RSE1/DDB1/CPSF1 C-terminal" evidence="2">
    <location>
        <begin position="1030"/>
        <end position="1413"/>
    </location>
</feature>
<evidence type="ECO:0000259" key="3">
    <source>
        <dbReference type="Pfam" id="PF10433"/>
    </source>
</evidence>
<dbReference type="InterPro" id="IPR004871">
    <property type="entry name" value="RSE1/DDB1/CPSF1_C"/>
</dbReference>
<name>A0A9W8CHW3_9FUNG</name>
<evidence type="ECO:0000256" key="1">
    <source>
        <dbReference type="ARBA" id="ARBA00004123"/>
    </source>
</evidence>
<dbReference type="Pfam" id="PF03178">
    <property type="entry name" value="CPSF_A"/>
    <property type="match status" value="1"/>
</dbReference>
<dbReference type="InterPro" id="IPR018846">
    <property type="entry name" value="Beta-prop_RSE1/DDB1/CPSF1_1st"/>
</dbReference>